<accession>A0A1B8HLX4</accession>
<dbReference type="Proteomes" id="UP000092377">
    <property type="component" value="Unassembled WGS sequence"/>
</dbReference>
<evidence type="ECO:0000313" key="2">
    <source>
        <dbReference type="EMBL" id="OBU10445.1"/>
    </source>
</evidence>
<dbReference type="AlphaFoldDB" id="A0A1B8HLX4"/>
<dbReference type="InterPro" id="IPR036730">
    <property type="entry name" value="P22_tailspike_N_sf"/>
</dbReference>
<dbReference type="InterPro" id="IPR009093">
    <property type="entry name" value="P22_tailspike_N"/>
</dbReference>
<reference evidence="3" key="1">
    <citation type="submission" date="2016-06" db="EMBL/GenBank/DDBJ databases">
        <authorList>
            <person name="Butler K."/>
        </authorList>
    </citation>
    <scope>NUCLEOTIDE SEQUENCE [LARGE SCALE GENOMIC DNA]</scope>
    <source>
        <strain evidence="3">GCSL-Mp20</strain>
    </source>
</reference>
<dbReference type="Gene3D" id="2.170.14.10">
    <property type="entry name" value="Phage P22 tailspike-like, N-terminal domain"/>
    <property type="match status" value="1"/>
</dbReference>
<comment type="caution">
    <text evidence="2">The sequence shown here is derived from an EMBL/GenBank/DDBJ whole genome shotgun (WGS) entry which is preliminary data.</text>
</comment>
<sequence length="582" mass="63635">MSDVIPNVVVSMPNQLFTLARKFQAVSNGKIFIGKIDMDPTIPENQIQVYLANEDGSNVPVSQPLIINQAGYPVYNGQIAKFVTVQGHSMAVYDSYGAQQFYYPNVLKYDPDQLRQEISGNKGAEFIKDNNGRSVQSFIDGSVRTTSQFDITTSDQLIAALEAHGAIIVNSDVIIDKYTIIPSHSNVINGGGLLRLVNSDSCISIRPNVRFDCDVSISSGVSLSVAAFHIDGKIDNPRWYVADHDTYIKSNVRSDDIDGVCLFLDAISENGRRALISGLRADIILYRMKVGILARTDGREITSGNTYITSNTISMSASGTRTILAEIYSSGDGTKPANEEIGGNVYNLEHQPTINTEYKVIRLDGRMNRLHCNLWDTGLATNEDVVVINGDDNSLTGPNLPAINSKYVKVNGKRCSYSGHTYGVPECRENIVHAERGIKFGGNGDFKGYGVIYVTQTPRDITAALSPIVTKNILIEEFRRPYFLRFESFSRMSNAKYLSRISVGASSFSMNTDGIGGDIYHNISILITESQLHIISSVNGAVRSSSYTVSIAGNTQIKFEVARESGTGLNLYNVLTGGTDNI</sequence>
<organism evidence="2 3">
    <name type="scientific">Morganella psychrotolerans</name>
    <dbReference type="NCBI Taxonomy" id="368603"/>
    <lineage>
        <taxon>Bacteria</taxon>
        <taxon>Pseudomonadati</taxon>
        <taxon>Pseudomonadota</taxon>
        <taxon>Gammaproteobacteria</taxon>
        <taxon>Enterobacterales</taxon>
        <taxon>Morganellaceae</taxon>
        <taxon>Morganella</taxon>
    </lineage>
</organism>
<dbReference type="SUPFAM" id="SSF51327">
    <property type="entry name" value="Head-binding domain of phage P22 tailspike protein"/>
    <property type="match status" value="1"/>
</dbReference>
<dbReference type="EMBL" id="LZEY01000014">
    <property type="protein sequence ID" value="OBU10445.1"/>
    <property type="molecule type" value="Genomic_DNA"/>
</dbReference>
<keyword evidence="3" id="KW-1185">Reference proteome</keyword>
<proteinExistence type="predicted"/>
<feature type="domain" description="Bacteriophage P22 tailspike N-terminal" evidence="1">
    <location>
        <begin position="1"/>
        <end position="113"/>
    </location>
</feature>
<protein>
    <recommendedName>
        <fullName evidence="1">Bacteriophage P22 tailspike N-terminal domain-containing protein</fullName>
    </recommendedName>
</protein>
<name>A0A1B8HLX4_9GAMM</name>
<dbReference type="RefSeq" id="WP_067401715.1">
    <property type="nucleotide sequence ID" value="NZ_LZEY01000014.1"/>
</dbReference>
<gene>
    <name evidence="2" type="ORF">AYY18_18455</name>
</gene>
<evidence type="ECO:0000313" key="3">
    <source>
        <dbReference type="Proteomes" id="UP000092377"/>
    </source>
</evidence>
<evidence type="ECO:0000259" key="1">
    <source>
        <dbReference type="Pfam" id="PF09008"/>
    </source>
</evidence>
<dbReference type="Pfam" id="PF09008">
    <property type="entry name" value="Head_binding"/>
    <property type="match status" value="1"/>
</dbReference>